<dbReference type="GO" id="GO:0006826">
    <property type="term" value="P:iron ion transport"/>
    <property type="evidence" value="ECO:0007669"/>
    <property type="project" value="InterPro"/>
</dbReference>
<dbReference type="InterPro" id="IPR041719">
    <property type="entry name" value="Ferritin_prok"/>
</dbReference>
<organism evidence="6">
    <name type="scientific">Thermofilum pendens</name>
    <dbReference type="NCBI Taxonomy" id="2269"/>
    <lineage>
        <taxon>Archaea</taxon>
        <taxon>Thermoproteota</taxon>
        <taxon>Thermoprotei</taxon>
        <taxon>Thermofilales</taxon>
        <taxon>Thermofilaceae</taxon>
        <taxon>Thermofilum</taxon>
    </lineage>
</organism>
<dbReference type="Gene3D" id="1.20.1260.10">
    <property type="match status" value="1"/>
</dbReference>
<dbReference type="GO" id="GO:0006879">
    <property type="term" value="P:intracellular iron ion homeostasis"/>
    <property type="evidence" value="ECO:0007669"/>
    <property type="project" value="UniProtKB-KW"/>
</dbReference>
<evidence type="ECO:0000256" key="2">
    <source>
        <dbReference type="ARBA" id="ARBA00022723"/>
    </source>
</evidence>
<dbReference type="InterPro" id="IPR009078">
    <property type="entry name" value="Ferritin-like_SF"/>
</dbReference>
<dbReference type="EMBL" id="DTIB01000077">
    <property type="protein sequence ID" value="HGB25096.1"/>
    <property type="molecule type" value="Genomic_DNA"/>
</dbReference>
<dbReference type="GO" id="GO:0005829">
    <property type="term" value="C:cytosol"/>
    <property type="evidence" value="ECO:0007669"/>
    <property type="project" value="TreeGrafter"/>
</dbReference>
<dbReference type="PANTHER" id="PTHR11431">
    <property type="entry name" value="FERRITIN"/>
    <property type="match status" value="1"/>
</dbReference>
<dbReference type="InterPro" id="IPR009040">
    <property type="entry name" value="Ferritin-like_diiron"/>
</dbReference>
<feature type="domain" description="Ferritin-like diiron" evidence="5">
    <location>
        <begin position="1"/>
        <end position="145"/>
    </location>
</feature>
<dbReference type="InterPro" id="IPR008331">
    <property type="entry name" value="Ferritin_DPS_dom"/>
</dbReference>
<dbReference type="CDD" id="cd01055">
    <property type="entry name" value="Nonheme_Ferritin"/>
    <property type="match status" value="1"/>
</dbReference>
<dbReference type="GO" id="GO:0008199">
    <property type="term" value="F:ferric iron binding"/>
    <property type="evidence" value="ECO:0007669"/>
    <property type="project" value="InterPro"/>
</dbReference>
<gene>
    <name evidence="6" type="ORF">ENV88_03460</name>
</gene>
<reference evidence="6" key="1">
    <citation type="journal article" date="2020" name="mSystems">
        <title>Genome- and Community-Level Interaction Insights into Carbon Utilization and Element Cycling Functions of Hydrothermarchaeota in Hydrothermal Sediment.</title>
        <authorList>
            <person name="Zhou Z."/>
            <person name="Liu Y."/>
            <person name="Xu W."/>
            <person name="Pan J."/>
            <person name="Luo Z.H."/>
            <person name="Li M."/>
        </authorList>
    </citation>
    <scope>NUCLEOTIDE SEQUENCE [LARGE SCALE GENOMIC DNA]</scope>
    <source>
        <strain evidence="6">SpSt-8</strain>
    </source>
</reference>
<comment type="caution">
    <text evidence="6">The sequence shown here is derived from an EMBL/GenBank/DDBJ whole genome shotgun (WGS) entry which is preliminary data.</text>
</comment>
<dbReference type="GO" id="GO:0042802">
    <property type="term" value="F:identical protein binding"/>
    <property type="evidence" value="ECO:0007669"/>
    <property type="project" value="UniProtKB-ARBA"/>
</dbReference>
<evidence type="ECO:0000256" key="1">
    <source>
        <dbReference type="ARBA" id="ARBA00022434"/>
    </source>
</evidence>
<dbReference type="InterPro" id="IPR001519">
    <property type="entry name" value="Ferritin"/>
</dbReference>
<dbReference type="SUPFAM" id="SSF47240">
    <property type="entry name" value="Ferritin-like"/>
    <property type="match status" value="1"/>
</dbReference>
<dbReference type="FunFam" id="1.20.1260.10:FF:000001">
    <property type="entry name" value="Non-heme ferritin"/>
    <property type="match status" value="1"/>
</dbReference>
<evidence type="ECO:0000313" key="6">
    <source>
        <dbReference type="EMBL" id="HGB25096.1"/>
    </source>
</evidence>
<evidence type="ECO:0000256" key="3">
    <source>
        <dbReference type="ARBA" id="ARBA00023002"/>
    </source>
</evidence>
<keyword evidence="2" id="KW-0479">Metal-binding</keyword>
<dbReference type="AlphaFoldDB" id="A0A7C3SL45"/>
<keyword evidence="3" id="KW-0560">Oxidoreductase</keyword>
<evidence type="ECO:0000256" key="4">
    <source>
        <dbReference type="ARBA" id="ARBA00023004"/>
    </source>
</evidence>
<dbReference type="GO" id="GO:0004322">
    <property type="term" value="F:ferroxidase activity"/>
    <property type="evidence" value="ECO:0007669"/>
    <property type="project" value="TreeGrafter"/>
</dbReference>
<accession>A0A7C3SL45</accession>
<dbReference type="PROSITE" id="PS50905">
    <property type="entry name" value="FERRITIN_LIKE"/>
    <property type="match status" value="1"/>
</dbReference>
<protein>
    <submittedName>
        <fullName evidence="6">Ferritin</fullName>
    </submittedName>
</protein>
<dbReference type="PANTHER" id="PTHR11431:SF127">
    <property type="entry name" value="BACTERIAL NON-HEME FERRITIN"/>
    <property type="match status" value="1"/>
</dbReference>
<sequence>MSSASLVSEFNRQLNQELRNAYLYLSMAAYFDSLSLSGFANFFKVQAKEELEHAMRFYGFIVDRGWSVELGEIPKPKSSWESILEAAEDFLRAEQENTQRIWRMVDLARQAGDKAAENFLQWFVSEQVEEEKTAGELLAKVKLVKDSPAGILALNRELAERK</sequence>
<evidence type="ECO:0000259" key="5">
    <source>
        <dbReference type="PROSITE" id="PS50905"/>
    </source>
</evidence>
<dbReference type="InterPro" id="IPR012347">
    <property type="entry name" value="Ferritin-like"/>
</dbReference>
<dbReference type="GO" id="GO:0008198">
    <property type="term" value="F:ferrous iron binding"/>
    <property type="evidence" value="ECO:0007669"/>
    <property type="project" value="TreeGrafter"/>
</dbReference>
<proteinExistence type="predicted"/>
<keyword evidence="1" id="KW-0409">Iron storage</keyword>
<dbReference type="Pfam" id="PF00210">
    <property type="entry name" value="Ferritin"/>
    <property type="match status" value="1"/>
</dbReference>
<keyword evidence="4" id="KW-0408">Iron</keyword>
<name>A0A7C3SL45_THEPE</name>